<dbReference type="AlphaFoldDB" id="A0A9E6ZQZ2"/>
<name>A0A9E6ZQZ2_9FLAO</name>
<dbReference type="Proteomes" id="UP000831290">
    <property type="component" value="Chromosome"/>
</dbReference>
<dbReference type="SUPFAM" id="SSF49265">
    <property type="entry name" value="Fibronectin type III"/>
    <property type="match status" value="1"/>
</dbReference>
<dbReference type="KEGG" id="fbm:MQE35_06530"/>
<dbReference type="InterPro" id="IPR003961">
    <property type="entry name" value="FN3_dom"/>
</dbReference>
<feature type="domain" description="Fibronectin type-III" evidence="2">
    <location>
        <begin position="32"/>
        <end position="116"/>
    </location>
</feature>
<dbReference type="InterPro" id="IPR013783">
    <property type="entry name" value="Ig-like_fold"/>
</dbReference>
<feature type="chain" id="PRO_5038790888" evidence="1">
    <location>
        <begin position="20"/>
        <end position="363"/>
    </location>
</feature>
<evidence type="ECO:0000313" key="4">
    <source>
        <dbReference type="Proteomes" id="UP000831290"/>
    </source>
</evidence>
<dbReference type="PROSITE" id="PS50853">
    <property type="entry name" value="FN3"/>
    <property type="match status" value="1"/>
</dbReference>
<reference evidence="3" key="1">
    <citation type="submission" date="2022-03" db="EMBL/GenBank/DDBJ databases">
        <title>Description of Abyssus ytuae gen. nov., sp. nov., a novel member of the family Flavobacteriaceae isolated from the sediment of Mariana Trench.</title>
        <authorList>
            <person name="Zhang J."/>
            <person name="Xu X."/>
        </authorList>
    </citation>
    <scope>NUCLEOTIDE SEQUENCE</scope>
    <source>
        <strain evidence="3">MT3330</strain>
    </source>
</reference>
<feature type="signal peptide" evidence="1">
    <location>
        <begin position="1"/>
        <end position="19"/>
    </location>
</feature>
<dbReference type="CDD" id="cd00063">
    <property type="entry name" value="FN3"/>
    <property type="match status" value="1"/>
</dbReference>
<keyword evidence="4" id="KW-1185">Reference proteome</keyword>
<evidence type="ECO:0000259" key="2">
    <source>
        <dbReference type="PROSITE" id="PS50853"/>
    </source>
</evidence>
<proteinExistence type="predicted"/>
<dbReference type="PROSITE" id="PS51257">
    <property type="entry name" value="PROKAR_LIPOPROTEIN"/>
    <property type="match status" value="1"/>
</dbReference>
<gene>
    <name evidence="3" type="ORF">MQE35_06530</name>
</gene>
<evidence type="ECO:0000256" key="1">
    <source>
        <dbReference type="SAM" id="SignalP"/>
    </source>
</evidence>
<accession>A0A9E6ZQZ2</accession>
<dbReference type="EMBL" id="CP094358">
    <property type="protein sequence ID" value="UOB18945.1"/>
    <property type="molecule type" value="Genomic_DNA"/>
</dbReference>
<dbReference type="SMART" id="SM00060">
    <property type="entry name" value="FN3"/>
    <property type="match status" value="1"/>
</dbReference>
<protein>
    <submittedName>
        <fullName evidence="3">Fibronectin type III domain-containing protein</fullName>
    </submittedName>
</protein>
<sequence>MKKVLALFLVNLVFIFSCTNDDGIENDVKIDKVDNLISTNQTAFDITISWSPGTNSNIISYNIFRDNNFLTNTSGTTFTDTNLNEDTSYSYQVSAVDSENNEGPKSNVLVISTKSNSNSEDYEFVFNDGFEGDRDNTFWLGEGVYINYGVEDPNDPLNKVMKMSYIFNSEGEGDSWTEYDFALPIEATQIEMSFDMYTPENYLHFENNHKLYALWSGTYGKTNAWISVSSEMWGVEGGASPSIYVGIDQNNFGHAMLSDRPLILEDHAGSWSTYKIYLKLSENDGDYGILELYKDGVLVTSTNHPNLTKPYSGAPEPSEIIRYAETGNYIDQGTLLGWANGDPDRSYNQDIHFLIDNFSLKAK</sequence>
<dbReference type="Pfam" id="PF00041">
    <property type="entry name" value="fn3"/>
    <property type="match status" value="1"/>
</dbReference>
<dbReference type="Gene3D" id="2.60.40.10">
    <property type="entry name" value="Immunoglobulins"/>
    <property type="match status" value="1"/>
</dbReference>
<evidence type="ECO:0000313" key="3">
    <source>
        <dbReference type="EMBL" id="UOB18945.1"/>
    </source>
</evidence>
<keyword evidence="1" id="KW-0732">Signal</keyword>
<organism evidence="3 4">
    <name type="scientific">Abyssalbus ytuae</name>
    <dbReference type="NCBI Taxonomy" id="2926907"/>
    <lineage>
        <taxon>Bacteria</taxon>
        <taxon>Pseudomonadati</taxon>
        <taxon>Bacteroidota</taxon>
        <taxon>Flavobacteriia</taxon>
        <taxon>Flavobacteriales</taxon>
        <taxon>Flavobacteriaceae</taxon>
        <taxon>Abyssalbus</taxon>
    </lineage>
</organism>
<dbReference type="InterPro" id="IPR036116">
    <property type="entry name" value="FN3_sf"/>
</dbReference>
<dbReference type="RefSeq" id="WP_255845562.1">
    <property type="nucleotide sequence ID" value="NZ_CP094358.1"/>
</dbReference>